<dbReference type="InterPro" id="IPR008936">
    <property type="entry name" value="Rho_GTPase_activation_prot"/>
</dbReference>
<dbReference type="InterPro" id="IPR042869">
    <property type="entry name" value="ARHGAP11A/B"/>
</dbReference>
<dbReference type="SMART" id="SM00324">
    <property type="entry name" value="RhoGAP"/>
    <property type="match status" value="1"/>
</dbReference>
<evidence type="ECO:0000259" key="1">
    <source>
        <dbReference type="PROSITE" id="PS50238"/>
    </source>
</evidence>
<accession>A0A8C3B171</accession>
<name>A0A8C3B171_CYCLU</name>
<proteinExistence type="predicted"/>
<organism evidence="2 3">
    <name type="scientific">Cyclopterus lumpus</name>
    <name type="common">Lumpsucker</name>
    <dbReference type="NCBI Taxonomy" id="8103"/>
    <lineage>
        <taxon>Eukaryota</taxon>
        <taxon>Metazoa</taxon>
        <taxon>Chordata</taxon>
        <taxon>Craniata</taxon>
        <taxon>Vertebrata</taxon>
        <taxon>Euteleostomi</taxon>
        <taxon>Actinopterygii</taxon>
        <taxon>Neopterygii</taxon>
        <taxon>Teleostei</taxon>
        <taxon>Neoteleostei</taxon>
        <taxon>Acanthomorphata</taxon>
        <taxon>Eupercaria</taxon>
        <taxon>Perciformes</taxon>
        <taxon>Cottioidei</taxon>
        <taxon>Cottales</taxon>
        <taxon>Cyclopteridae</taxon>
        <taxon>Cyclopterus</taxon>
    </lineage>
</organism>
<dbReference type="Ensembl" id="ENSCLMT00005051788.1">
    <property type="protein sequence ID" value="ENSCLMP00005050132.1"/>
    <property type="gene ID" value="ENSCLMG00005022782.1"/>
</dbReference>
<dbReference type="Proteomes" id="UP000694565">
    <property type="component" value="Unplaced"/>
</dbReference>
<dbReference type="PANTHER" id="PTHR15670">
    <property type="entry name" value="RHO GTPASE ACTIVATING PROTEIN 11A"/>
    <property type="match status" value="1"/>
</dbReference>
<dbReference type="PROSITE" id="PS50238">
    <property type="entry name" value="RHOGAP"/>
    <property type="match status" value="1"/>
</dbReference>
<protein>
    <recommendedName>
        <fullName evidence="1">Rho-GAP domain-containing protein</fullName>
    </recommendedName>
</protein>
<evidence type="ECO:0000313" key="2">
    <source>
        <dbReference type="Ensembl" id="ENSCLMP00005050132.1"/>
    </source>
</evidence>
<dbReference type="Gene3D" id="1.10.555.10">
    <property type="entry name" value="Rho GTPase activation protein"/>
    <property type="match status" value="1"/>
</dbReference>
<dbReference type="SUPFAM" id="SSF48350">
    <property type="entry name" value="GTPase activation domain, GAP"/>
    <property type="match status" value="1"/>
</dbReference>
<dbReference type="InterPro" id="IPR000198">
    <property type="entry name" value="RhoGAP_dom"/>
</dbReference>
<sequence length="244" mass="27308">MKVTDSNVIRFHLQVIYGITVKTLEKKKERPCISGAKIFGVSLENSHRQYIPEFGLVPCFLVNACSFLLERAGTVGLFRKPGSLPRIKTLRAKLNRGEGCLTTSLPYDVATLIKQFCRELPEPLFPSELHAALLKAQALSSPQDRASALQLLSCLLPARNSSCLHYLFDFLSKVSQRCSENLMTGSNLATVFAPCLLPPPNKDEMSERRLELRVLVLRTFIDNPHLFGNKTIFQSGRILLNTSF</sequence>
<dbReference type="GeneTree" id="ENSGT00940000155312"/>
<dbReference type="GO" id="GO:0005096">
    <property type="term" value="F:GTPase activator activity"/>
    <property type="evidence" value="ECO:0007669"/>
    <property type="project" value="TreeGrafter"/>
</dbReference>
<feature type="domain" description="Rho-GAP" evidence="1">
    <location>
        <begin position="41"/>
        <end position="228"/>
    </location>
</feature>
<dbReference type="GO" id="GO:0007165">
    <property type="term" value="P:signal transduction"/>
    <property type="evidence" value="ECO:0007669"/>
    <property type="project" value="InterPro"/>
</dbReference>
<dbReference type="PANTHER" id="PTHR15670:SF4">
    <property type="entry name" value="RHO GTPASE-ACTIVATING PROTEIN 11A"/>
    <property type="match status" value="1"/>
</dbReference>
<keyword evidence="3" id="KW-1185">Reference proteome</keyword>
<reference evidence="2" key="1">
    <citation type="submission" date="2025-08" db="UniProtKB">
        <authorList>
            <consortium name="Ensembl"/>
        </authorList>
    </citation>
    <scope>IDENTIFICATION</scope>
</reference>
<dbReference type="AlphaFoldDB" id="A0A8C3B171"/>
<evidence type="ECO:0000313" key="3">
    <source>
        <dbReference type="Proteomes" id="UP000694565"/>
    </source>
</evidence>
<dbReference type="Pfam" id="PF00620">
    <property type="entry name" value="RhoGAP"/>
    <property type="match status" value="1"/>
</dbReference>
<reference evidence="2" key="2">
    <citation type="submission" date="2025-09" db="UniProtKB">
        <authorList>
            <consortium name="Ensembl"/>
        </authorList>
    </citation>
    <scope>IDENTIFICATION</scope>
</reference>